<evidence type="ECO:0000313" key="1">
    <source>
        <dbReference type="EMBL" id="CUQ92873.1"/>
    </source>
</evidence>
<evidence type="ECO:0000313" key="2">
    <source>
        <dbReference type="Proteomes" id="UP000095662"/>
    </source>
</evidence>
<dbReference type="AlphaFoldDB" id="A0A174ZZQ3"/>
<name>A0A174ZZQ3_9FIRM</name>
<evidence type="ECO:0008006" key="3">
    <source>
        <dbReference type="Google" id="ProtNLM"/>
    </source>
</evidence>
<reference evidence="1 2" key="1">
    <citation type="submission" date="2015-09" db="EMBL/GenBank/DDBJ databases">
        <authorList>
            <consortium name="Pathogen Informatics"/>
        </authorList>
    </citation>
    <scope>NUCLEOTIDE SEQUENCE [LARGE SCALE GENOMIC DNA]</scope>
    <source>
        <strain evidence="1 2">2789STDY5834928</strain>
    </source>
</reference>
<dbReference type="PROSITE" id="PS51257">
    <property type="entry name" value="PROKAR_LIPOPROTEIN"/>
    <property type="match status" value="1"/>
</dbReference>
<dbReference type="Gene3D" id="3.10.450.50">
    <property type="match status" value="1"/>
</dbReference>
<proteinExistence type="predicted"/>
<organism evidence="1 2">
    <name type="scientific">[Eubacterium] siraeum</name>
    <dbReference type="NCBI Taxonomy" id="39492"/>
    <lineage>
        <taxon>Bacteria</taxon>
        <taxon>Bacillati</taxon>
        <taxon>Bacillota</taxon>
        <taxon>Clostridia</taxon>
        <taxon>Eubacteriales</taxon>
        <taxon>Oscillospiraceae</taxon>
        <taxon>Oscillospiraceae incertae sedis</taxon>
    </lineage>
</organism>
<protein>
    <recommendedName>
        <fullName evidence="3">DUF5104 domain-containing protein</fullName>
    </recommendedName>
</protein>
<accession>A0A174ZZQ3</accession>
<gene>
    <name evidence="1" type="ORF">ERS852540_02615</name>
</gene>
<dbReference type="STRING" id="39492.ERS852540_02615"/>
<dbReference type="EMBL" id="CZBY01000038">
    <property type="protein sequence ID" value="CUQ92873.1"/>
    <property type="molecule type" value="Genomic_DNA"/>
</dbReference>
<dbReference type="Proteomes" id="UP000095662">
    <property type="component" value="Unassembled WGS sequence"/>
</dbReference>
<sequence length="166" mass="19452">MDSLVKIMGSFFALSLIMIFSSCIVNEHVDEGDIKENAVRMMECIVNKDSEELFDFYNKDMKDNYKDSSLDEIRQLFEYIDGAITSYNYEGKGGGQEAKNDGIIYYYSCHPEFDFTTDTGQEYTISFSYHYIWNEHPEYEGINRIQICKDGNWGEKLIIGRNYYKE</sequence>
<dbReference type="OrthoDB" id="2071028at2"/>